<accession>H6Q4J2</accession>
<reference evidence="7 8" key="1">
    <citation type="journal article" date="2012" name="MBio">
        <title>Insight into the transmission biology and species-specific functional capabilities of tsetse (Diptera: glossinidae) obligate symbiont wigglesworthia.</title>
        <authorList>
            <person name="Rio R.V."/>
            <person name="Symula R.E."/>
            <person name="Wang J."/>
            <person name="Lohs C."/>
            <person name="Wu Y.N."/>
            <person name="Snyder A.K."/>
            <person name="Bjornson R.D."/>
            <person name="Oshima K."/>
            <person name="Biehl B.S."/>
            <person name="Perna N.T."/>
            <person name="Hattori M."/>
            <person name="Aksoy S."/>
        </authorList>
    </citation>
    <scope>NUCLEOTIDE SEQUENCE [LARGE SCALE GENOMIC DNA]</scope>
    <source>
        <strain evidence="7">WGM</strain>
    </source>
</reference>
<dbReference type="Pfam" id="PF00573">
    <property type="entry name" value="Ribosomal_L4"/>
    <property type="match status" value="1"/>
</dbReference>
<dbReference type="InterPro" id="IPR002136">
    <property type="entry name" value="Ribosomal_uL4"/>
</dbReference>
<feature type="region of interest" description="Disordered" evidence="6">
    <location>
        <begin position="34"/>
        <end position="75"/>
    </location>
</feature>
<dbReference type="InterPro" id="IPR013005">
    <property type="entry name" value="Ribosomal_uL4-like"/>
</dbReference>
<dbReference type="PANTHER" id="PTHR10746:SF6">
    <property type="entry name" value="LARGE RIBOSOMAL SUBUNIT PROTEIN UL4M"/>
    <property type="match status" value="1"/>
</dbReference>
<dbReference type="GO" id="GO:1990904">
    <property type="term" value="C:ribonucleoprotein complex"/>
    <property type="evidence" value="ECO:0007669"/>
    <property type="project" value="UniProtKB-KW"/>
</dbReference>
<gene>
    <name evidence="5 7" type="primary">rplD</name>
    <name evidence="7" type="synonym">eryA</name>
    <name evidence="7" type="ORF">WIGMOR_0205</name>
</gene>
<keyword evidence="5" id="KW-0694">RNA-binding</keyword>
<keyword evidence="3 5" id="KW-0687">Ribonucleoprotein</keyword>
<dbReference type="GO" id="GO:0005840">
    <property type="term" value="C:ribosome"/>
    <property type="evidence" value="ECO:0007669"/>
    <property type="project" value="UniProtKB-KW"/>
</dbReference>
<keyword evidence="5" id="KW-0699">rRNA-binding</keyword>
<dbReference type="STRING" id="1142511.WIGMOR_0205"/>
<dbReference type="KEGG" id="wgl:WIGMOR_0205"/>
<dbReference type="HAMAP" id="MF_01328_B">
    <property type="entry name" value="Ribosomal_uL4_B"/>
    <property type="match status" value="1"/>
</dbReference>
<evidence type="ECO:0000256" key="5">
    <source>
        <dbReference type="HAMAP-Rule" id="MF_01328"/>
    </source>
</evidence>
<dbReference type="GO" id="GO:0019843">
    <property type="term" value="F:rRNA binding"/>
    <property type="evidence" value="ECO:0007669"/>
    <property type="project" value="UniProtKB-UniRule"/>
</dbReference>
<dbReference type="AlphaFoldDB" id="H6Q4J2"/>
<comment type="similarity">
    <text evidence="1 5">Belongs to the universal ribosomal protein uL4 family.</text>
</comment>
<dbReference type="Proteomes" id="UP000009061">
    <property type="component" value="Chromosome"/>
</dbReference>
<evidence type="ECO:0000256" key="1">
    <source>
        <dbReference type="ARBA" id="ARBA00010528"/>
    </source>
</evidence>
<dbReference type="NCBIfam" id="TIGR03953">
    <property type="entry name" value="rplD_bact"/>
    <property type="match status" value="1"/>
</dbReference>
<organism evidence="7 8">
    <name type="scientific">Wigglesworthia glossinidia endosymbiont of Glossina morsitans morsitans</name>
    <name type="common">Yale colony</name>
    <dbReference type="NCBI Taxonomy" id="1142511"/>
    <lineage>
        <taxon>Bacteria</taxon>
        <taxon>Pseudomonadati</taxon>
        <taxon>Pseudomonadota</taxon>
        <taxon>Gammaproteobacteria</taxon>
        <taxon>Enterobacterales</taxon>
        <taxon>Erwiniaceae</taxon>
        <taxon>Wigglesworthia</taxon>
    </lineage>
</organism>
<comment type="function">
    <text evidence="5">Forms part of the polypeptide exit tunnel.</text>
</comment>
<evidence type="ECO:0000256" key="2">
    <source>
        <dbReference type="ARBA" id="ARBA00022980"/>
    </source>
</evidence>
<dbReference type="InterPro" id="IPR023574">
    <property type="entry name" value="Ribosomal_uL4_dom_sf"/>
</dbReference>
<dbReference type="eggNOG" id="COG0088">
    <property type="taxonomic scope" value="Bacteria"/>
</dbReference>
<dbReference type="EMBL" id="CP003315">
    <property type="protein sequence ID" value="AFA41052.1"/>
    <property type="molecule type" value="Genomic_DNA"/>
</dbReference>
<evidence type="ECO:0000256" key="6">
    <source>
        <dbReference type="SAM" id="MobiDB-lite"/>
    </source>
</evidence>
<protein>
    <recommendedName>
        <fullName evidence="4 5">Large ribosomal subunit protein uL4</fullName>
    </recommendedName>
</protein>
<dbReference type="PANTHER" id="PTHR10746">
    <property type="entry name" value="50S RIBOSOMAL PROTEIN L4"/>
    <property type="match status" value="1"/>
</dbReference>
<evidence type="ECO:0000256" key="4">
    <source>
        <dbReference type="ARBA" id="ARBA00035244"/>
    </source>
</evidence>
<dbReference type="Gene3D" id="3.40.1370.10">
    <property type="match status" value="1"/>
</dbReference>
<dbReference type="SUPFAM" id="SSF52166">
    <property type="entry name" value="Ribosomal protein L4"/>
    <property type="match status" value="1"/>
</dbReference>
<dbReference type="GO" id="GO:0003735">
    <property type="term" value="F:structural constituent of ribosome"/>
    <property type="evidence" value="ECO:0007669"/>
    <property type="project" value="InterPro"/>
</dbReference>
<proteinExistence type="inferred from homology"/>
<evidence type="ECO:0000313" key="7">
    <source>
        <dbReference type="EMBL" id="AFA41052.1"/>
    </source>
</evidence>
<comment type="subunit">
    <text evidence="5">Part of the 50S ribosomal subunit.</text>
</comment>
<dbReference type="HOGENOM" id="CLU_041575_5_2_6"/>
<keyword evidence="2 5" id="KW-0689">Ribosomal protein</keyword>
<sequence>MEIICVDTKEKINLSEKIFGLKFNEPLIHQVINSSQNTQRQGTSVQKSRSDITGSGKKPWRQKGTGRARAGSTKSPIWRSGGVTFAKKTRSYKQKINKKMYQSALKSILSELLRQNRLILVKNFFVESEKTKNLSKKLQYMGLKNVLIISDKIDKNLILASRNLHKINVSDPIKLNLINLITHKKVLITEDAVKKFEAMLT</sequence>
<evidence type="ECO:0000313" key="8">
    <source>
        <dbReference type="Proteomes" id="UP000009061"/>
    </source>
</evidence>
<name>H6Q4J2_WIGGL</name>
<evidence type="ECO:0000256" key="3">
    <source>
        <dbReference type="ARBA" id="ARBA00023274"/>
    </source>
</evidence>
<feature type="compositionally biased region" description="Polar residues" evidence="6">
    <location>
        <begin position="34"/>
        <end position="53"/>
    </location>
</feature>
<keyword evidence="8" id="KW-1185">Reference proteome</keyword>
<dbReference type="GO" id="GO:0006412">
    <property type="term" value="P:translation"/>
    <property type="evidence" value="ECO:0007669"/>
    <property type="project" value="UniProtKB-UniRule"/>
</dbReference>
<dbReference type="OrthoDB" id="9803201at2"/>
<dbReference type="RefSeq" id="WP_014353991.1">
    <property type="nucleotide sequence ID" value="NC_016893.1"/>
</dbReference>
<comment type="function">
    <text evidence="5">One of the primary rRNA binding proteins, this protein initially binds near the 5'-end of the 23S rRNA. It is important during the early stages of 50S assembly. It makes multiple contacts with different domains of the 23S rRNA in the assembled 50S subunit and ribosome.</text>
</comment>